<name>A0A0G4FYY8_VITBC</name>
<evidence type="ECO:0000256" key="1">
    <source>
        <dbReference type="SAM" id="MobiDB-lite"/>
    </source>
</evidence>
<feature type="region of interest" description="Disordered" evidence="1">
    <location>
        <begin position="97"/>
        <end position="124"/>
    </location>
</feature>
<proteinExistence type="predicted"/>
<organism evidence="2 3">
    <name type="scientific">Vitrella brassicaformis (strain CCMP3155)</name>
    <dbReference type="NCBI Taxonomy" id="1169540"/>
    <lineage>
        <taxon>Eukaryota</taxon>
        <taxon>Sar</taxon>
        <taxon>Alveolata</taxon>
        <taxon>Colpodellida</taxon>
        <taxon>Vitrellaceae</taxon>
        <taxon>Vitrella</taxon>
    </lineage>
</organism>
<keyword evidence="3" id="KW-1185">Reference proteome</keyword>
<dbReference type="EMBL" id="CDMY01000531">
    <property type="protein sequence ID" value="CEM20835.1"/>
    <property type="molecule type" value="Genomic_DNA"/>
</dbReference>
<dbReference type="AlphaFoldDB" id="A0A0G4FYY8"/>
<evidence type="ECO:0000313" key="2">
    <source>
        <dbReference type="EMBL" id="CEM20835.1"/>
    </source>
</evidence>
<accession>A0A0G4FYY8</accession>
<reference evidence="2 3" key="1">
    <citation type="submission" date="2014-11" db="EMBL/GenBank/DDBJ databases">
        <authorList>
            <person name="Zhu J."/>
            <person name="Qi W."/>
            <person name="Song R."/>
        </authorList>
    </citation>
    <scope>NUCLEOTIDE SEQUENCE [LARGE SCALE GENOMIC DNA]</scope>
</reference>
<dbReference type="InParanoid" id="A0A0G4FYY8"/>
<feature type="compositionally biased region" description="Low complexity" evidence="1">
    <location>
        <begin position="100"/>
        <end position="120"/>
    </location>
</feature>
<gene>
    <name evidence="2" type="ORF">Vbra_16504</name>
</gene>
<dbReference type="Proteomes" id="UP000041254">
    <property type="component" value="Unassembled WGS sequence"/>
</dbReference>
<sequence>MEAEEGDKGNGAELVWEEQRWSWVRVRPPVGLSHSVIDGRGHPADPLVTRQSTGEAIRQTHAIHGGHYWGYRVYFIAQFWAIPRPLFPPLYPTPTQSIVTSTSAAPPHSQPSQSSPESPEGVTLPATAPLILSHQLTETIGW</sequence>
<dbReference type="VEuPathDB" id="CryptoDB:Vbra_16504"/>
<evidence type="ECO:0000313" key="3">
    <source>
        <dbReference type="Proteomes" id="UP000041254"/>
    </source>
</evidence>
<protein>
    <submittedName>
        <fullName evidence="2">Uncharacterized protein</fullName>
    </submittedName>
</protein>